<name>A0A812QMU1_9DINO</name>
<organism evidence="1 2">
    <name type="scientific">Symbiodinium natans</name>
    <dbReference type="NCBI Taxonomy" id="878477"/>
    <lineage>
        <taxon>Eukaryota</taxon>
        <taxon>Sar</taxon>
        <taxon>Alveolata</taxon>
        <taxon>Dinophyceae</taxon>
        <taxon>Suessiales</taxon>
        <taxon>Symbiodiniaceae</taxon>
        <taxon>Symbiodinium</taxon>
    </lineage>
</organism>
<comment type="caution">
    <text evidence="1">The sequence shown here is derived from an EMBL/GenBank/DDBJ whole genome shotgun (WGS) entry which is preliminary data.</text>
</comment>
<gene>
    <name evidence="1" type="ORF">SNAT2548_LOCUS21515</name>
</gene>
<proteinExistence type="predicted"/>
<dbReference type="Proteomes" id="UP000604046">
    <property type="component" value="Unassembled WGS sequence"/>
</dbReference>
<evidence type="ECO:0000313" key="2">
    <source>
        <dbReference type="Proteomes" id="UP000604046"/>
    </source>
</evidence>
<keyword evidence="2" id="KW-1185">Reference proteome</keyword>
<sequence length="201" mass="21061">MQQCESKYVDVTLGNLQGSTLVRQPRRRLIKSCNIGFWQGLGSPATVSRSKSSVQVTTHDSISAKHVGVSLARLRVFGFIRQSQLRHRTSATHPALAAARSGGGRRKTFVTTSTQRASLTGTSMFMSATLLLVHHLPGILKATACSSGRALDAKTPDVGPPRGRGGHGGLCNGKCGAPARAAAAAVATGARGGERWQCNSS</sequence>
<protein>
    <submittedName>
        <fullName evidence="1">Uncharacterized protein</fullName>
    </submittedName>
</protein>
<accession>A0A812QMU1</accession>
<reference evidence="1" key="1">
    <citation type="submission" date="2021-02" db="EMBL/GenBank/DDBJ databases">
        <authorList>
            <person name="Dougan E. K."/>
            <person name="Rhodes N."/>
            <person name="Thang M."/>
            <person name="Chan C."/>
        </authorList>
    </citation>
    <scope>NUCLEOTIDE SEQUENCE</scope>
</reference>
<evidence type="ECO:0000313" key="1">
    <source>
        <dbReference type="EMBL" id="CAE7394985.1"/>
    </source>
</evidence>
<dbReference type="EMBL" id="CAJNDS010002256">
    <property type="protein sequence ID" value="CAE7394985.1"/>
    <property type="molecule type" value="Genomic_DNA"/>
</dbReference>
<dbReference type="AlphaFoldDB" id="A0A812QMU1"/>